<dbReference type="Gene3D" id="3.30.420.40">
    <property type="match status" value="1"/>
</dbReference>
<gene>
    <name evidence="2" type="ORF">METZ01_LOCUS18234</name>
</gene>
<dbReference type="InterPro" id="IPR043129">
    <property type="entry name" value="ATPase_NBD"/>
</dbReference>
<dbReference type="AlphaFoldDB" id="A0A381PEN9"/>
<name>A0A381PEN9_9ZZZZ</name>
<dbReference type="Gene3D" id="3.30.420.150">
    <property type="entry name" value="Exopolyphosphatase. Domain 2"/>
    <property type="match status" value="1"/>
</dbReference>
<accession>A0A381PEN9</accession>
<dbReference type="InterPro" id="IPR050273">
    <property type="entry name" value="GppA/Ppx_hydrolase"/>
</dbReference>
<dbReference type="InterPro" id="IPR003695">
    <property type="entry name" value="Ppx_GppA_N"/>
</dbReference>
<dbReference type="EMBL" id="UINC01000958">
    <property type="protein sequence ID" value="SUZ65380.1"/>
    <property type="molecule type" value="Genomic_DNA"/>
</dbReference>
<dbReference type="GO" id="GO:0016462">
    <property type="term" value="F:pyrophosphatase activity"/>
    <property type="evidence" value="ECO:0007669"/>
    <property type="project" value="TreeGrafter"/>
</dbReference>
<proteinExistence type="predicted"/>
<evidence type="ECO:0000313" key="2">
    <source>
        <dbReference type="EMBL" id="SUZ65380.1"/>
    </source>
</evidence>
<sequence length="309" mass="33318">MDLKVIQVLEVVAAVDCGTNSTRLLIGDGEQTLDRRMRITRMGEGVDSTGRLDPGAVERVLVVLREYREVLDHHGVTRCRVTATSAARDAANREEFFDAAEATLGHRPELLSGPEEGRLSFAGATAELDPADGPFLVVDIGGGSTEFVVGTIEAEAARSCDIGCVRLSEQWIHHDPPLPEELVACLSITESHLDDVVREVSGVSEARTLVGLAGTVSCAAAVELGLATYDRDRIHHFRLSKEAAEDVFRTLATENRAERLANPGMEEERADVIVGGMAILVKVMRQLGFDECLVSESDILDGLVASQQS</sequence>
<reference evidence="2" key="1">
    <citation type="submission" date="2018-05" db="EMBL/GenBank/DDBJ databases">
        <authorList>
            <person name="Lanie J.A."/>
            <person name="Ng W.-L."/>
            <person name="Kazmierczak K.M."/>
            <person name="Andrzejewski T.M."/>
            <person name="Davidsen T.M."/>
            <person name="Wayne K.J."/>
            <person name="Tettelin H."/>
            <person name="Glass J.I."/>
            <person name="Rusch D."/>
            <person name="Podicherti R."/>
            <person name="Tsui H.-C.T."/>
            <person name="Winkler M.E."/>
        </authorList>
    </citation>
    <scope>NUCLEOTIDE SEQUENCE</scope>
</reference>
<dbReference type="PANTHER" id="PTHR30005">
    <property type="entry name" value="EXOPOLYPHOSPHATASE"/>
    <property type="match status" value="1"/>
</dbReference>
<dbReference type="PANTHER" id="PTHR30005:SF13">
    <property type="entry name" value="EXOPOLYPHOSPHATASE 2"/>
    <property type="match status" value="1"/>
</dbReference>
<evidence type="ECO:0000259" key="1">
    <source>
        <dbReference type="Pfam" id="PF02541"/>
    </source>
</evidence>
<dbReference type="Pfam" id="PF02541">
    <property type="entry name" value="Ppx-GppA"/>
    <property type="match status" value="1"/>
</dbReference>
<protein>
    <recommendedName>
        <fullName evidence="1">Ppx/GppA phosphatase N-terminal domain-containing protein</fullName>
    </recommendedName>
</protein>
<dbReference type="CDD" id="cd24119">
    <property type="entry name" value="ASKHA_NBD_MtPPX2-like"/>
    <property type="match status" value="1"/>
</dbReference>
<dbReference type="SUPFAM" id="SSF53067">
    <property type="entry name" value="Actin-like ATPase domain"/>
    <property type="match status" value="2"/>
</dbReference>
<organism evidence="2">
    <name type="scientific">marine metagenome</name>
    <dbReference type="NCBI Taxonomy" id="408172"/>
    <lineage>
        <taxon>unclassified sequences</taxon>
        <taxon>metagenomes</taxon>
        <taxon>ecological metagenomes</taxon>
    </lineage>
</organism>
<feature type="domain" description="Ppx/GppA phosphatase N-terminal" evidence="1">
    <location>
        <begin position="31"/>
        <end position="304"/>
    </location>
</feature>